<dbReference type="RefSeq" id="WP_052705351.1">
    <property type="nucleotide sequence ID" value="NZ_CP090145.1"/>
</dbReference>
<dbReference type="Proteomes" id="UP000830454">
    <property type="component" value="Chromosome"/>
</dbReference>
<keyword evidence="4" id="KW-1185">Reference proteome</keyword>
<evidence type="ECO:0000259" key="2">
    <source>
        <dbReference type="Pfam" id="PF19917"/>
    </source>
</evidence>
<accession>A0ABY4HMA3</accession>
<evidence type="ECO:0000313" key="3">
    <source>
        <dbReference type="EMBL" id="UOX33421.1"/>
    </source>
</evidence>
<dbReference type="InterPro" id="IPR045553">
    <property type="entry name" value="bpX1"/>
</dbReference>
<sequence>MDFNKYFQQYEDYFWKCNFHFDEADNFRYVFESLDGTSIAYKEYVTEVLELLSDDCIPPFGSLLLAIVATNSNSEALLVTLHHYAKSKERASSFPNANLYRVGAAFDFLKILASLPEEYKTGDNRILLFKTIFEKCHNRVGSETAKKLISDFKDIKSDYLEIIGSIPFNDANFIKDFRTIALLKQKFPTKESLLKALTALPEPEKIEEVLEEEVSQPLESNKTIDFIEELIQEQKTFQVGSLIQRIWSGLNIPFHHNVPSQQPIGGVSDLTNKGDFDKLLLSEFANDDMVFMSRLANNEALYIQREIPPQDNKKVRVLLLDVSLKNWGNPKIVAFATALAIAKHPKTDIECVVYAFGKQYTPIKIDTVSQVIASLQQLSGGLDGGEGLEQYFEKEYGSLKEVELFVFTQEENFESIPFTKVINEHFDKINFIVTTTASGVIDTYKVKNKVRKHIKKIQLPLEELWSKKPVLQTRVIKSRNQGEVPILYPVERNYNNVFHYEGQFYLYFNTSLFAFQEEPLSKGFAKIASAIPFITGQYSLYKDKKGVLFLVNWIAEEKTLYYYDLERKTTEAKVITVNTINPLILFSKENNIYLSDGELFYKITDAYDCIVTAHDAVKECFKGYVIKNKEFVYNFRNNTKKYTLLKRFKEIKISNNLLIINGKQLHEVTFFDGYEGYTEDTIYFEERVSLLLKKHGNNRSKVVQYFIHKLNLTKTEIFEFKTEIMVIQENLTNVEAQSIKADLENLGATCYIETTHFMSKDGSIIKSNNGILELESSNTSIPKMYIPFVLDFKTAMSTDEIFVGNPYFLPEKNDLKIIEVQEFHDKYYKPFIQYIIEHEANVTTV</sequence>
<feature type="domain" description="MoxR-vWA-beta-propeller ternary system" evidence="2">
    <location>
        <begin position="756"/>
        <end position="834"/>
    </location>
</feature>
<gene>
    <name evidence="3" type="ORF">LXD69_15455</name>
</gene>
<evidence type="ECO:0000313" key="4">
    <source>
        <dbReference type="Proteomes" id="UP000830454"/>
    </source>
</evidence>
<reference evidence="3" key="1">
    <citation type="submission" date="2021-12" db="EMBL/GenBank/DDBJ databases">
        <authorList>
            <person name="Cha I.-T."/>
            <person name="Lee K.-E."/>
            <person name="Park S.-J."/>
        </authorList>
    </citation>
    <scope>NUCLEOTIDE SEQUENCE</scope>
    <source>
        <strain evidence="3">YSM-43</strain>
    </source>
</reference>
<reference evidence="3" key="2">
    <citation type="submission" date="2022-04" db="EMBL/GenBank/DDBJ databases">
        <title>Complete Genome Sequence of Flavobacterium sediminilitoris YSM-43, Isolated from a Tidal Sediment.</title>
        <authorList>
            <person name="Lee P.A."/>
        </authorList>
    </citation>
    <scope>NUCLEOTIDE SEQUENCE</scope>
    <source>
        <strain evidence="3">YSM-43</strain>
    </source>
</reference>
<evidence type="ECO:0000259" key="1">
    <source>
        <dbReference type="Pfam" id="PF19915"/>
    </source>
</evidence>
<dbReference type="Pfam" id="PF19917">
    <property type="entry name" value="bpX1"/>
    <property type="match status" value="1"/>
</dbReference>
<proteinExistence type="predicted"/>
<protein>
    <submittedName>
        <fullName evidence="3">Uncharacterized protein</fullName>
    </submittedName>
</protein>
<organism evidence="3 4">
    <name type="scientific">Flavobacterium sediminilitoris</name>
    <dbReference type="NCBI Taxonomy" id="2024526"/>
    <lineage>
        <taxon>Bacteria</taxon>
        <taxon>Pseudomonadati</taxon>
        <taxon>Bacteroidota</taxon>
        <taxon>Flavobacteriia</taxon>
        <taxon>Flavobacteriales</taxon>
        <taxon>Flavobacteriaceae</taxon>
        <taxon>Flavobacterium</taxon>
    </lineage>
</organism>
<feature type="domain" description="MoxR-vWA-beta-propeller ternary system" evidence="1">
    <location>
        <begin position="36"/>
        <end position="195"/>
    </location>
</feature>
<dbReference type="InterPro" id="IPR045554">
    <property type="entry name" value="bpX0"/>
</dbReference>
<name>A0ABY4HMA3_9FLAO</name>
<dbReference type="Pfam" id="PF19915">
    <property type="entry name" value="bpX0"/>
    <property type="match status" value="1"/>
</dbReference>
<dbReference type="EMBL" id="CP090145">
    <property type="protein sequence ID" value="UOX33421.1"/>
    <property type="molecule type" value="Genomic_DNA"/>
</dbReference>